<feature type="region of interest" description="Disordered" evidence="2">
    <location>
        <begin position="150"/>
        <end position="239"/>
    </location>
</feature>
<sequence>MSYENAAAEVAEDFKTALEDMTSISRIEIMNLCQIARENTEHAFEISEVLVAHINRAAPQKKLAALYVLDAIVKNVGTPYTLYVAPKLFSTFMESYARVEHPVRRKMEEMLKTWKSPIPGSMDTKPVFPPDVVGPIENALIKAHNSAMQTLQQNRKTQPHILGRPPPGAPHRNTPTPPGMPQGGVPRGHAYPQPNISEADRTGPPHHNQPPFSTPGLNQGASHHNGALQQPGHMAGVNGDALNKDIQELVLATHLESAAHPHDAGISARLKALMDLQSIVQARNLPPDQLVLVKNK</sequence>
<dbReference type="Gene3D" id="1.25.40.90">
    <property type="match status" value="1"/>
</dbReference>
<dbReference type="Pfam" id="PF04818">
    <property type="entry name" value="CID"/>
    <property type="match status" value="1"/>
</dbReference>
<dbReference type="InterPro" id="IPR006569">
    <property type="entry name" value="CID_dom"/>
</dbReference>
<gene>
    <name evidence="5" type="ORF">PPNO1_LOCUS6883</name>
</gene>
<dbReference type="GO" id="GO:0005849">
    <property type="term" value="C:mRNA cleavage factor complex"/>
    <property type="evidence" value="ECO:0007669"/>
    <property type="project" value="TreeGrafter"/>
</dbReference>
<dbReference type="FunFam" id="1.25.40.90:FF:000016">
    <property type="entry name" value="mRNA cleavage factor complex component Pcf11"/>
    <property type="match status" value="1"/>
</dbReference>
<evidence type="ECO:0000256" key="2">
    <source>
        <dbReference type="SAM" id="MobiDB-lite"/>
    </source>
</evidence>
<dbReference type="OrthoDB" id="343582at2759"/>
<dbReference type="SUPFAM" id="SSF48464">
    <property type="entry name" value="ENTH/VHS domain"/>
    <property type="match status" value="1"/>
</dbReference>
<dbReference type="InterPro" id="IPR008942">
    <property type="entry name" value="ENTH_VHS"/>
</dbReference>
<evidence type="ECO:0000313" key="5">
    <source>
        <dbReference type="EMBL" id="CAI4217268.1"/>
    </source>
</evidence>
<dbReference type="PANTHER" id="PTHR15921">
    <property type="entry name" value="PRE-MRNA CLEAVAGE COMPLEX II"/>
    <property type="match status" value="1"/>
</dbReference>
<protein>
    <recommendedName>
        <fullName evidence="7">CID domain-containing protein</fullName>
    </recommendedName>
</protein>
<dbReference type="GO" id="GO:0043130">
    <property type="term" value="F:ubiquitin binding"/>
    <property type="evidence" value="ECO:0007669"/>
    <property type="project" value="InterPro"/>
</dbReference>
<name>A0A9P1H865_9PEZI</name>
<dbReference type="PROSITE" id="PS51391">
    <property type="entry name" value="CID"/>
    <property type="match status" value="1"/>
</dbReference>
<dbReference type="GO" id="GO:0007034">
    <property type="term" value="P:vacuolar transport"/>
    <property type="evidence" value="ECO:0007669"/>
    <property type="project" value="UniProtKB-ARBA"/>
</dbReference>
<evidence type="ECO:0000259" key="3">
    <source>
        <dbReference type="PROSITE" id="PS50179"/>
    </source>
</evidence>
<evidence type="ECO:0008006" key="7">
    <source>
        <dbReference type="Google" id="ProtNLM"/>
    </source>
</evidence>
<reference evidence="5" key="1">
    <citation type="submission" date="2022-11" db="EMBL/GenBank/DDBJ databases">
        <authorList>
            <person name="Scott C."/>
            <person name="Bruce N."/>
        </authorList>
    </citation>
    <scope>NUCLEOTIDE SEQUENCE</scope>
</reference>
<dbReference type="PROSITE" id="PS50179">
    <property type="entry name" value="VHS"/>
    <property type="match status" value="1"/>
</dbReference>
<keyword evidence="6" id="KW-1185">Reference proteome</keyword>
<dbReference type="GO" id="GO:0016192">
    <property type="term" value="P:vesicle-mediated transport"/>
    <property type="evidence" value="ECO:0007669"/>
    <property type="project" value="UniProtKB-ARBA"/>
</dbReference>
<dbReference type="InterPro" id="IPR047415">
    <property type="entry name" value="Pcf11_CID"/>
</dbReference>
<dbReference type="GO" id="GO:0000993">
    <property type="term" value="F:RNA polymerase II complex binding"/>
    <property type="evidence" value="ECO:0007669"/>
    <property type="project" value="InterPro"/>
</dbReference>
<dbReference type="GO" id="GO:0031124">
    <property type="term" value="P:mRNA 3'-end processing"/>
    <property type="evidence" value="ECO:0007669"/>
    <property type="project" value="InterPro"/>
</dbReference>
<dbReference type="EMBL" id="CALLCH030000016">
    <property type="protein sequence ID" value="CAI4217268.1"/>
    <property type="molecule type" value="Genomic_DNA"/>
</dbReference>
<feature type="domain" description="VHS" evidence="3">
    <location>
        <begin position="29"/>
        <end position="126"/>
    </location>
</feature>
<evidence type="ECO:0000256" key="1">
    <source>
        <dbReference type="ARBA" id="ARBA00011446"/>
    </source>
</evidence>
<dbReference type="Proteomes" id="UP000838763">
    <property type="component" value="Unassembled WGS sequence"/>
</dbReference>
<proteinExistence type="predicted"/>
<dbReference type="InterPro" id="IPR002014">
    <property type="entry name" value="VHS_dom"/>
</dbReference>
<comment type="subunit">
    <text evidence="1">Component of the ESCRT-0 complex composed of HSE1 and VPS27.</text>
</comment>
<dbReference type="GO" id="GO:0005737">
    <property type="term" value="C:cytoplasm"/>
    <property type="evidence" value="ECO:0007669"/>
    <property type="project" value="TreeGrafter"/>
</dbReference>
<accession>A0A9P1H865</accession>
<dbReference type="GO" id="GO:0006369">
    <property type="term" value="P:termination of RNA polymerase II transcription"/>
    <property type="evidence" value="ECO:0007669"/>
    <property type="project" value="InterPro"/>
</dbReference>
<dbReference type="AlphaFoldDB" id="A0A9P1H865"/>
<dbReference type="PANTHER" id="PTHR15921:SF3">
    <property type="entry name" value="PRE-MRNA CLEAVAGE COMPLEX 2 PROTEIN PCF11"/>
    <property type="match status" value="1"/>
</dbReference>
<feature type="compositionally biased region" description="Pro residues" evidence="2">
    <location>
        <begin position="164"/>
        <end position="180"/>
    </location>
</feature>
<dbReference type="GO" id="GO:0035091">
    <property type="term" value="F:phosphatidylinositol binding"/>
    <property type="evidence" value="ECO:0007669"/>
    <property type="project" value="InterPro"/>
</dbReference>
<dbReference type="SMART" id="SM00582">
    <property type="entry name" value="RPR"/>
    <property type="match status" value="1"/>
</dbReference>
<evidence type="ECO:0000313" key="6">
    <source>
        <dbReference type="Proteomes" id="UP000838763"/>
    </source>
</evidence>
<evidence type="ECO:0000259" key="4">
    <source>
        <dbReference type="PROSITE" id="PS51391"/>
    </source>
</evidence>
<dbReference type="CDD" id="cd16982">
    <property type="entry name" value="CID_Pcf11"/>
    <property type="match status" value="1"/>
</dbReference>
<dbReference type="InterPro" id="IPR045154">
    <property type="entry name" value="PCF11-like"/>
</dbReference>
<comment type="caution">
    <text evidence="5">The sequence shown here is derived from an EMBL/GenBank/DDBJ whole genome shotgun (WGS) entry which is preliminary data.</text>
</comment>
<feature type="domain" description="CID" evidence="4">
    <location>
        <begin position="6"/>
        <end position="144"/>
    </location>
</feature>
<dbReference type="GO" id="GO:0003729">
    <property type="term" value="F:mRNA binding"/>
    <property type="evidence" value="ECO:0007669"/>
    <property type="project" value="InterPro"/>
</dbReference>
<organism evidence="5 6">
    <name type="scientific">Parascedosporium putredinis</name>
    <dbReference type="NCBI Taxonomy" id="1442378"/>
    <lineage>
        <taxon>Eukaryota</taxon>
        <taxon>Fungi</taxon>
        <taxon>Dikarya</taxon>
        <taxon>Ascomycota</taxon>
        <taxon>Pezizomycotina</taxon>
        <taxon>Sordariomycetes</taxon>
        <taxon>Hypocreomycetidae</taxon>
        <taxon>Microascales</taxon>
        <taxon>Microascaceae</taxon>
        <taxon>Parascedosporium</taxon>
    </lineage>
</organism>